<proteinExistence type="inferred from homology"/>
<feature type="transmembrane region" description="Helical" evidence="11">
    <location>
        <begin position="117"/>
        <end position="144"/>
    </location>
</feature>
<evidence type="ECO:0000256" key="2">
    <source>
        <dbReference type="ARBA" id="ARBA00006402"/>
    </source>
</evidence>
<dbReference type="Gene3D" id="3.30.565.10">
    <property type="entry name" value="Histidine kinase-like ATPase, C-terminal domain"/>
    <property type="match status" value="1"/>
</dbReference>
<dbReference type="Gene3D" id="1.10.287.130">
    <property type="match status" value="1"/>
</dbReference>
<keyword evidence="9" id="KW-0902">Two-component regulatory system</keyword>
<keyword evidence="11" id="KW-1133">Transmembrane helix</keyword>
<dbReference type="GO" id="GO:0000155">
    <property type="term" value="F:phosphorelay sensor kinase activity"/>
    <property type="evidence" value="ECO:0007669"/>
    <property type="project" value="InterPro"/>
</dbReference>
<dbReference type="SUPFAM" id="SSF55781">
    <property type="entry name" value="GAF domain-like"/>
    <property type="match status" value="1"/>
</dbReference>
<evidence type="ECO:0000259" key="12">
    <source>
        <dbReference type="PROSITE" id="PS50109"/>
    </source>
</evidence>
<dbReference type="InterPro" id="IPR005467">
    <property type="entry name" value="His_kinase_dom"/>
</dbReference>
<dbReference type="Gene3D" id="3.30.450.40">
    <property type="match status" value="1"/>
</dbReference>
<dbReference type="InterPro" id="IPR004358">
    <property type="entry name" value="Sig_transdc_His_kin-like_C"/>
</dbReference>
<keyword evidence="6" id="KW-0547">Nucleotide-binding</keyword>
<evidence type="ECO:0000256" key="7">
    <source>
        <dbReference type="ARBA" id="ARBA00022777"/>
    </source>
</evidence>
<dbReference type="GO" id="GO:0009927">
    <property type="term" value="F:histidine phosphotransfer kinase activity"/>
    <property type="evidence" value="ECO:0007669"/>
    <property type="project" value="TreeGrafter"/>
</dbReference>
<protein>
    <recommendedName>
        <fullName evidence="10">Circadian input-output histidine kinase CikA</fullName>
        <ecNumber evidence="3">2.7.13.3</ecNumber>
    </recommendedName>
</protein>
<dbReference type="GeneID" id="42309230"/>
<dbReference type="GO" id="GO:0005524">
    <property type="term" value="F:ATP binding"/>
    <property type="evidence" value="ECO:0007669"/>
    <property type="project" value="UniProtKB-KW"/>
</dbReference>
<evidence type="ECO:0000313" key="14">
    <source>
        <dbReference type="Proteomes" id="UP000182836"/>
    </source>
</evidence>
<dbReference type="SUPFAM" id="SSF55874">
    <property type="entry name" value="ATPase domain of HSP90 chaperone/DNA topoisomerase II/histidine kinase"/>
    <property type="match status" value="1"/>
</dbReference>
<dbReference type="CDD" id="cd00082">
    <property type="entry name" value="HisKA"/>
    <property type="match status" value="1"/>
</dbReference>
<evidence type="ECO:0000256" key="9">
    <source>
        <dbReference type="ARBA" id="ARBA00023012"/>
    </source>
</evidence>
<comment type="catalytic activity">
    <reaction evidence="1">
        <text>ATP + protein L-histidine = ADP + protein N-phospho-L-histidine.</text>
        <dbReference type="EC" id="2.7.13.3"/>
    </reaction>
</comment>
<dbReference type="Proteomes" id="UP000182836">
    <property type="component" value="Unassembled WGS sequence"/>
</dbReference>
<accession>A0A1G8SPG1</accession>
<evidence type="ECO:0000256" key="6">
    <source>
        <dbReference type="ARBA" id="ARBA00022741"/>
    </source>
</evidence>
<dbReference type="InterPro" id="IPR003594">
    <property type="entry name" value="HATPase_dom"/>
</dbReference>
<dbReference type="PRINTS" id="PR00344">
    <property type="entry name" value="BCTRLSENSOR"/>
</dbReference>
<comment type="similarity">
    <text evidence="2">In the N-terminal section; belongs to the phytochrome family.</text>
</comment>
<dbReference type="EC" id="2.7.13.3" evidence="3"/>
<dbReference type="PROSITE" id="PS50109">
    <property type="entry name" value="HIS_KIN"/>
    <property type="match status" value="1"/>
</dbReference>
<evidence type="ECO:0000256" key="10">
    <source>
        <dbReference type="ARBA" id="ARBA00074306"/>
    </source>
</evidence>
<keyword evidence="4" id="KW-0597">Phosphoprotein</keyword>
<feature type="transmembrane region" description="Helical" evidence="11">
    <location>
        <begin position="165"/>
        <end position="188"/>
    </location>
</feature>
<dbReference type="PANTHER" id="PTHR43047:SF72">
    <property type="entry name" value="OSMOSENSING HISTIDINE PROTEIN KINASE SLN1"/>
    <property type="match status" value="1"/>
</dbReference>
<dbReference type="InterPro" id="IPR029016">
    <property type="entry name" value="GAF-like_dom_sf"/>
</dbReference>
<evidence type="ECO:0000256" key="1">
    <source>
        <dbReference type="ARBA" id="ARBA00000085"/>
    </source>
</evidence>
<dbReference type="EMBL" id="FNED01000015">
    <property type="protein sequence ID" value="SDJ31033.1"/>
    <property type="molecule type" value="Genomic_DNA"/>
</dbReference>
<dbReference type="Pfam" id="PF02518">
    <property type="entry name" value="HATPase_c"/>
    <property type="match status" value="1"/>
</dbReference>
<sequence length="603" mass="68632">MRKKQMVLWISAGFLVPILLSAIFALSADLLHLYQLKNLLRKPSLEVFIIVSPAFFCSLFMLRYHKWLRVVEKQQESGLIHVSFHRILHEYMMHSMLSFFLLSFLVTYWGNGRQEDTVLIFLICMGVMITAYAPFYFGLLVRIYDYLYRLGFSVQFRNAGWNQGAIMAVGMAIIGIFVTTTLFVYIISKTIGSAITLYDAWERAFIISIVVGVPLIMLILMIRQFYSHLLQHKHSQLLSLHLLLEKLYGNLELTDMFLEDMVATVKQVIGAEVVTLVIHAKREGKERIFPAGYYREGESVKEYTEECSSMRVPIFIDGQTAGYFCLRDKVGALRFTREDGEIMRSFSRAFSMVLQNSHYIEELKKERQVAQEAAGLKSQILSTMSHELRTPLNAIIGYSDIVIDVLRGSVPDKQITNVKRINESGRHLLGVINDILDLSKMEAGQMNATIEPVHMRTLLQFCMHNAETLCGERPIVFSIEGETDIWIRSDEQKLKQIIMNLVSNAVKFTERGSIIVRLSRRARDIIIEVEDTGVGILQEHQTAIFEPFKQIDGSLARKYKGTGLGLSIAARLVSLLGGSICVESEKGQGSRFSIHLSDVFHEQ</sequence>
<name>A0A1G8SPG1_ANEMI</name>
<evidence type="ECO:0000256" key="8">
    <source>
        <dbReference type="ARBA" id="ARBA00022840"/>
    </source>
</evidence>
<organism evidence="13 14">
    <name type="scientific">Aneurinibacillus migulanus</name>
    <name type="common">Bacillus migulanus</name>
    <dbReference type="NCBI Taxonomy" id="47500"/>
    <lineage>
        <taxon>Bacteria</taxon>
        <taxon>Bacillati</taxon>
        <taxon>Bacillota</taxon>
        <taxon>Bacilli</taxon>
        <taxon>Bacillales</taxon>
        <taxon>Paenibacillaceae</taxon>
        <taxon>Aneurinibacillus group</taxon>
        <taxon>Aneurinibacillus</taxon>
    </lineage>
</organism>
<dbReference type="CDD" id="cd16922">
    <property type="entry name" value="HATPase_EvgS-ArcB-TorS-like"/>
    <property type="match status" value="1"/>
</dbReference>
<dbReference type="RefSeq" id="WP_052812182.1">
    <property type="nucleotide sequence ID" value="NZ_BJOA01000147.1"/>
</dbReference>
<dbReference type="OrthoDB" id="2676347at2"/>
<dbReference type="SUPFAM" id="SSF47384">
    <property type="entry name" value="Homodimeric domain of signal transducing histidine kinase"/>
    <property type="match status" value="1"/>
</dbReference>
<dbReference type="Pfam" id="PF00512">
    <property type="entry name" value="HisKA"/>
    <property type="match status" value="1"/>
</dbReference>
<dbReference type="InterPro" id="IPR003661">
    <property type="entry name" value="HisK_dim/P_dom"/>
</dbReference>
<dbReference type="PANTHER" id="PTHR43047">
    <property type="entry name" value="TWO-COMPONENT HISTIDINE PROTEIN KINASE"/>
    <property type="match status" value="1"/>
</dbReference>
<keyword evidence="8" id="KW-0067">ATP-binding</keyword>
<dbReference type="InterPro" id="IPR036890">
    <property type="entry name" value="HATPase_C_sf"/>
</dbReference>
<evidence type="ECO:0000256" key="4">
    <source>
        <dbReference type="ARBA" id="ARBA00022553"/>
    </source>
</evidence>
<evidence type="ECO:0000256" key="11">
    <source>
        <dbReference type="SAM" id="Phobius"/>
    </source>
</evidence>
<dbReference type="SMART" id="SM00387">
    <property type="entry name" value="HATPase_c"/>
    <property type="match status" value="1"/>
</dbReference>
<keyword evidence="5" id="KW-0808">Transferase</keyword>
<keyword evidence="11" id="KW-0472">Membrane</keyword>
<evidence type="ECO:0000256" key="3">
    <source>
        <dbReference type="ARBA" id="ARBA00012438"/>
    </source>
</evidence>
<dbReference type="InterPro" id="IPR036097">
    <property type="entry name" value="HisK_dim/P_sf"/>
</dbReference>
<reference evidence="13 14" key="1">
    <citation type="submission" date="2016-10" db="EMBL/GenBank/DDBJ databases">
        <authorList>
            <person name="de Groot N.N."/>
        </authorList>
    </citation>
    <scope>NUCLEOTIDE SEQUENCE [LARGE SCALE GENOMIC DNA]</scope>
    <source>
        <strain evidence="13 14">DSM 2895</strain>
    </source>
</reference>
<evidence type="ECO:0000313" key="13">
    <source>
        <dbReference type="EMBL" id="SDJ31033.1"/>
    </source>
</evidence>
<gene>
    <name evidence="13" type="ORF">SAMN04487909_11595</name>
</gene>
<dbReference type="SMART" id="SM00388">
    <property type="entry name" value="HisKA"/>
    <property type="match status" value="1"/>
</dbReference>
<feature type="transmembrane region" description="Helical" evidence="11">
    <location>
        <begin position="200"/>
        <end position="222"/>
    </location>
</feature>
<dbReference type="FunFam" id="3.30.565.10:FF:000010">
    <property type="entry name" value="Sensor histidine kinase RcsC"/>
    <property type="match status" value="1"/>
</dbReference>
<keyword evidence="7 13" id="KW-0418">Kinase</keyword>
<keyword evidence="11" id="KW-0812">Transmembrane</keyword>
<dbReference type="AlphaFoldDB" id="A0A1G8SPG1"/>
<feature type="domain" description="Histidine kinase" evidence="12">
    <location>
        <begin position="383"/>
        <end position="600"/>
    </location>
</feature>
<feature type="transmembrane region" description="Helical" evidence="11">
    <location>
        <begin position="91"/>
        <end position="111"/>
    </location>
</feature>
<feature type="transmembrane region" description="Helical" evidence="11">
    <location>
        <begin position="7"/>
        <end position="27"/>
    </location>
</feature>
<evidence type="ECO:0000256" key="5">
    <source>
        <dbReference type="ARBA" id="ARBA00022679"/>
    </source>
</evidence>
<dbReference type="GO" id="GO:0005886">
    <property type="term" value="C:plasma membrane"/>
    <property type="evidence" value="ECO:0007669"/>
    <property type="project" value="TreeGrafter"/>
</dbReference>